<dbReference type="Pfam" id="PF03544">
    <property type="entry name" value="TonB_C"/>
    <property type="match status" value="1"/>
</dbReference>
<keyword evidence="10" id="KW-0735">Signal-anchor</keyword>
<evidence type="ECO:0000256" key="1">
    <source>
        <dbReference type="ARBA" id="ARBA00004383"/>
    </source>
</evidence>
<sequence length="205" mass="23528">MRWVVCVVLVMVLSVESWAEEVFLIPENNPKPVYPPALQRAGIIGDVRVSFMVHANGSVSQVKILQSEHPDLAEATRVAIAQWRFKPWTVEGDKPAEQEVIAPMVFRFDTDLPLHLNEWLKKLKCRDLNEVIVNTPEQAWVDSAAFHYTRAYLSNAFSTTTLPNERRLALIAQMNRKVPIIVRECLNNPVSRYVRYLPPDIRKLL</sequence>
<evidence type="ECO:0000256" key="8">
    <source>
        <dbReference type="ARBA" id="ARBA00022989"/>
    </source>
</evidence>
<proteinExistence type="inferred from homology"/>
<evidence type="ECO:0000256" key="9">
    <source>
        <dbReference type="ARBA" id="ARBA00023136"/>
    </source>
</evidence>
<keyword evidence="9" id="KW-0472">Membrane</keyword>
<gene>
    <name evidence="12" type="ORF">PS918_05028</name>
</gene>
<evidence type="ECO:0000313" key="13">
    <source>
        <dbReference type="Proteomes" id="UP000326611"/>
    </source>
</evidence>
<dbReference type="GO" id="GO:0031992">
    <property type="term" value="F:energy transducer activity"/>
    <property type="evidence" value="ECO:0007669"/>
    <property type="project" value="InterPro"/>
</dbReference>
<evidence type="ECO:0000256" key="7">
    <source>
        <dbReference type="ARBA" id="ARBA00022927"/>
    </source>
</evidence>
<keyword evidence="6" id="KW-0812">Transmembrane</keyword>
<dbReference type="PROSITE" id="PS52015">
    <property type="entry name" value="TONB_CTD"/>
    <property type="match status" value="1"/>
</dbReference>
<reference evidence="12 13" key="1">
    <citation type="submission" date="2019-09" db="EMBL/GenBank/DDBJ databases">
        <authorList>
            <person name="Chandra G."/>
            <person name="Truman W A."/>
        </authorList>
    </citation>
    <scope>NUCLEOTIDE SEQUENCE [LARGE SCALE GENOMIC DNA]</scope>
    <source>
        <strain evidence="12">PS918</strain>
    </source>
</reference>
<evidence type="ECO:0000256" key="3">
    <source>
        <dbReference type="ARBA" id="ARBA00022448"/>
    </source>
</evidence>
<accession>A0A5E7UF67</accession>
<dbReference type="PANTHER" id="PTHR33446:SF2">
    <property type="entry name" value="PROTEIN TONB"/>
    <property type="match status" value="1"/>
</dbReference>
<dbReference type="SUPFAM" id="SSF74653">
    <property type="entry name" value="TolA/TonB C-terminal domain"/>
    <property type="match status" value="1"/>
</dbReference>
<keyword evidence="4 10" id="KW-1003">Cell membrane</keyword>
<keyword evidence="3 10" id="KW-0813">Transport</keyword>
<dbReference type="PRINTS" id="PR01374">
    <property type="entry name" value="TONBPROTEIN"/>
</dbReference>
<dbReference type="OrthoDB" id="7032307at2"/>
<dbReference type="GO" id="GO:0015891">
    <property type="term" value="P:siderophore transport"/>
    <property type="evidence" value="ECO:0007669"/>
    <property type="project" value="InterPro"/>
</dbReference>
<dbReference type="AlphaFoldDB" id="A0A5E7UF67"/>
<comment type="subcellular location">
    <subcellularLocation>
        <location evidence="1 10">Cell inner membrane</location>
        <topology evidence="1 10">Single-pass membrane protein</topology>
        <orientation evidence="1 10">Periplasmic side</orientation>
    </subcellularLocation>
</comment>
<dbReference type="InterPro" id="IPR006260">
    <property type="entry name" value="TonB/TolA_C"/>
</dbReference>
<keyword evidence="5 10" id="KW-0997">Cell inner membrane</keyword>
<dbReference type="RefSeq" id="WP_150772926.1">
    <property type="nucleotide sequence ID" value="NZ_CABVIY010000008.1"/>
</dbReference>
<comment type="function">
    <text evidence="10">Interacts with outer membrane receptor proteins that carry out high-affinity binding and energy dependent uptake into the periplasmic space of specific substrates. It could act to transduce energy from the cytoplasmic membrane to specific energy-requiring processes in the outer membrane, resulting in the release into the periplasm of ligands bound by these outer membrane proteins.</text>
</comment>
<keyword evidence="7 10" id="KW-0653">Protein transport</keyword>
<dbReference type="EMBL" id="CABVIY010000008">
    <property type="protein sequence ID" value="VVQ09005.1"/>
    <property type="molecule type" value="Genomic_DNA"/>
</dbReference>
<organism evidence="12 13">
    <name type="scientific">Pseudomonas fluorescens</name>
    <dbReference type="NCBI Taxonomy" id="294"/>
    <lineage>
        <taxon>Bacteria</taxon>
        <taxon>Pseudomonadati</taxon>
        <taxon>Pseudomonadota</taxon>
        <taxon>Gammaproteobacteria</taxon>
        <taxon>Pseudomonadales</taxon>
        <taxon>Pseudomonadaceae</taxon>
        <taxon>Pseudomonas</taxon>
    </lineage>
</organism>
<evidence type="ECO:0000256" key="6">
    <source>
        <dbReference type="ARBA" id="ARBA00022692"/>
    </source>
</evidence>
<dbReference type="GO" id="GO:0030288">
    <property type="term" value="C:outer membrane-bounded periplasmic space"/>
    <property type="evidence" value="ECO:0007669"/>
    <property type="project" value="InterPro"/>
</dbReference>
<protein>
    <recommendedName>
        <fullName evidence="10">Protein TonB</fullName>
    </recommendedName>
</protein>
<evidence type="ECO:0000259" key="11">
    <source>
        <dbReference type="PROSITE" id="PS52015"/>
    </source>
</evidence>
<dbReference type="GO" id="GO:0098797">
    <property type="term" value="C:plasma membrane protein complex"/>
    <property type="evidence" value="ECO:0007669"/>
    <property type="project" value="TreeGrafter"/>
</dbReference>
<dbReference type="InterPro" id="IPR003538">
    <property type="entry name" value="TonB"/>
</dbReference>
<dbReference type="GO" id="GO:0055085">
    <property type="term" value="P:transmembrane transport"/>
    <property type="evidence" value="ECO:0007669"/>
    <property type="project" value="InterPro"/>
</dbReference>
<keyword evidence="8" id="KW-1133">Transmembrane helix</keyword>
<evidence type="ECO:0000256" key="10">
    <source>
        <dbReference type="RuleBase" id="RU362123"/>
    </source>
</evidence>
<comment type="similarity">
    <text evidence="2 10">Belongs to the TonB family.</text>
</comment>
<dbReference type="InterPro" id="IPR037682">
    <property type="entry name" value="TonB_C"/>
</dbReference>
<feature type="domain" description="TonB C-terminal" evidence="11">
    <location>
        <begin position="19"/>
        <end position="115"/>
    </location>
</feature>
<dbReference type="NCBIfam" id="TIGR01352">
    <property type="entry name" value="tonB_Cterm"/>
    <property type="match status" value="1"/>
</dbReference>
<evidence type="ECO:0000256" key="5">
    <source>
        <dbReference type="ARBA" id="ARBA00022519"/>
    </source>
</evidence>
<evidence type="ECO:0000256" key="4">
    <source>
        <dbReference type="ARBA" id="ARBA00022475"/>
    </source>
</evidence>
<dbReference type="Proteomes" id="UP000326611">
    <property type="component" value="Unassembled WGS sequence"/>
</dbReference>
<dbReference type="Gene3D" id="3.30.1150.10">
    <property type="match status" value="1"/>
</dbReference>
<dbReference type="GO" id="GO:0015031">
    <property type="term" value="P:protein transport"/>
    <property type="evidence" value="ECO:0007669"/>
    <property type="project" value="UniProtKB-UniRule"/>
</dbReference>
<name>A0A5E7UF67_PSEFL</name>
<evidence type="ECO:0000256" key="2">
    <source>
        <dbReference type="ARBA" id="ARBA00006555"/>
    </source>
</evidence>
<evidence type="ECO:0000313" key="12">
    <source>
        <dbReference type="EMBL" id="VVQ09005.1"/>
    </source>
</evidence>
<dbReference type="PANTHER" id="PTHR33446">
    <property type="entry name" value="PROTEIN TONB-RELATED"/>
    <property type="match status" value="1"/>
</dbReference>
<dbReference type="InterPro" id="IPR051045">
    <property type="entry name" value="TonB-dependent_transducer"/>
</dbReference>